<comment type="caution">
    <text evidence="2">The sequence shown here is derived from an EMBL/GenBank/DDBJ whole genome shotgun (WGS) entry which is preliminary data.</text>
</comment>
<dbReference type="EMBL" id="CALYLO010000001">
    <property type="protein sequence ID" value="CAH8243608.1"/>
    <property type="molecule type" value="Genomic_DNA"/>
</dbReference>
<dbReference type="Gene3D" id="3.90.320.10">
    <property type="match status" value="1"/>
</dbReference>
<dbReference type="Proteomes" id="UP001154322">
    <property type="component" value="Unassembled WGS sequence"/>
</dbReference>
<accession>A0ABM9G669</accession>
<keyword evidence="3" id="KW-1185">Reference proteome</keyword>
<dbReference type="EMBL" id="CALYLO010000006">
    <property type="protein sequence ID" value="CAH8247343.1"/>
    <property type="molecule type" value="Genomic_DNA"/>
</dbReference>
<gene>
    <name evidence="1" type="ORF">WJ0W_000847</name>
    <name evidence="2" type="ORF">WJ0W_004577</name>
</gene>
<name>A0ABM9G669_9BACL</name>
<organism evidence="2 3">
    <name type="scientific">Paenibacillus melissococcoides</name>
    <dbReference type="NCBI Taxonomy" id="2912268"/>
    <lineage>
        <taxon>Bacteria</taxon>
        <taxon>Bacillati</taxon>
        <taxon>Bacillota</taxon>
        <taxon>Bacilli</taxon>
        <taxon>Bacillales</taxon>
        <taxon>Paenibacillaceae</taxon>
        <taxon>Paenibacillus</taxon>
    </lineage>
</organism>
<protein>
    <submittedName>
        <fullName evidence="2">PD-(D/E)XK nuclease family protein</fullName>
    </submittedName>
</protein>
<dbReference type="InterPro" id="IPR011604">
    <property type="entry name" value="PDDEXK-like_dom_sf"/>
</dbReference>
<proteinExistence type="predicted"/>
<evidence type="ECO:0000313" key="3">
    <source>
        <dbReference type="Proteomes" id="UP001154322"/>
    </source>
</evidence>
<reference evidence="2" key="1">
    <citation type="submission" date="2022-06" db="EMBL/GenBank/DDBJ databases">
        <authorList>
            <person name="Dietemann V."/>
            <person name="Ory F."/>
            <person name="Dainat B."/>
            <person name="Oberhansli S."/>
        </authorList>
    </citation>
    <scope>NUCLEOTIDE SEQUENCE</scope>
    <source>
        <strain evidence="2">Ena-SAMPLE-TAB-26-04-2022-14:26:32:270-5432</strain>
    </source>
</reference>
<evidence type="ECO:0000313" key="1">
    <source>
        <dbReference type="EMBL" id="CAH8243608.1"/>
    </source>
</evidence>
<sequence length="286" mass="33439">MDYWRNIRGLVPIRKKQSLNIGGAFHIGMETRSVEKAVMYMRNSSVPANQEEAEELELAVAIVEGMITGALQRWPRLGIENYPEQKFEVPIFNPATGSASKSFRLGGKTDELLRLEDGTWWLMEYKTASQIGQAYIERLDLDSQITTYIHGLQLKYPEIVISGVFYRIAKKPSIRQTKKETFEEFRQRVIRDYQERPDFYFFEQQLYRSQKDLQEFREELWGFTQEYLFAKRSGIHYKNTSRCTEYGRCPYIDLCRGVEGAEHMFRTAVQNEELLDEGDEQDGTAS</sequence>
<evidence type="ECO:0000313" key="2">
    <source>
        <dbReference type="EMBL" id="CAH8247343.1"/>
    </source>
</evidence>